<feature type="domain" description="Lactate racemase C-terminal" evidence="2">
    <location>
        <begin position="280"/>
        <end position="352"/>
    </location>
</feature>
<name>A0A0F9NT38_9ZZZZ</name>
<protein>
    <submittedName>
        <fullName evidence="3">Uncharacterized protein</fullName>
    </submittedName>
</protein>
<feature type="domain" description="LarA-like N-terminal" evidence="1">
    <location>
        <begin position="9"/>
        <end position="215"/>
    </location>
</feature>
<dbReference type="InterPro" id="IPR048068">
    <property type="entry name" value="LarA-like"/>
</dbReference>
<dbReference type="AlphaFoldDB" id="A0A0F9NT38"/>
<dbReference type="EMBL" id="LAZR01007565">
    <property type="protein sequence ID" value="KKM84452.1"/>
    <property type="molecule type" value="Genomic_DNA"/>
</dbReference>
<dbReference type="Gene3D" id="3.40.50.11440">
    <property type="match status" value="1"/>
</dbReference>
<dbReference type="InterPro" id="IPR018657">
    <property type="entry name" value="LarA-like_N"/>
</dbReference>
<dbReference type="InterPro" id="IPR043166">
    <property type="entry name" value="LarA-like_C"/>
</dbReference>
<dbReference type="InterPro" id="IPR047926">
    <property type="entry name" value="Ni_dep_LarA"/>
</dbReference>
<reference evidence="3" key="1">
    <citation type="journal article" date="2015" name="Nature">
        <title>Complex archaea that bridge the gap between prokaryotes and eukaryotes.</title>
        <authorList>
            <person name="Spang A."/>
            <person name="Saw J.H."/>
            <person name="Jorgensen S.L."/>
            <person name="Zaremba-Niedzwiedzka K."/>
            <person name="Martijn J."/>
            <person name="Lind A.E."/>
            <person name="van Eijk R."/>
            <person name="Schleper C."/>
            <person name="Guy L."/>
            <person name="Ettema T.J."/>
        </authorList>
    </citation>
    <scope>NUCLEOTIDE SEQUENCE</scope>
</reference>
<evidence type="ECO:0000259" key="1">
    <source>
        <dbReference type="Pfam" id="PF09861"/>
    </source>
</evidence>
<organism evidence="3">
    <name type="scientific">marine sediment metagenome</name>
    <dbReference type="NCBI Taxonomy" id="412755"/>
    <lineage>
        <taxon>unclassified sequences</taxon>
        <taxon>metagenomes</taxon>
        <taxon>ecological metagenomes</taxon>
    </lineage>
</organism>
<dbReference type="PANTHER" id="PTHR33171">
    <property type="entry name" value="LAR_N DOMAIN-CONTAINING PROTEIN"/>
    <property type="match status" value="1"/>
</dbReference>
<dbReference type="NCBIfam" id="NF033504">
    <property type="entry name" value="Ni_dep_LarA"/>
    <property type="match status" value="1"/>
</dbReference>
<dbReference type="Pfam" id="PF09861">
    <property type="entry name" value="Lar_N"/>
    <property type="match status" value="1"/>
</dbReference>
<comment type="caution">
    <text evidence="3">The sequence shown here is derived from an EMBL/GenBank/DDBJ whole genome shotgun (WGS) entry which is preliminary data.</text>
</comment>
<accession>A0A0F9NT38</accession>
<evidence type="ECO:0000259" key="2">
    <source>
        <dbReference type="Pfam" id="PF21113"/>
    </source>
</evidence>
<dbReference type="Gene3D" id="3.90.226.30">
    <property type="match status" value="1"/>
</dbReference>
<feature type="non-terminal residue" evidence="3">
    <location>
        <position position="355"/>
    </location>
</feature>
<dbReference type="GO" id="GO:0050043">
    <property type="term" value="F:lactate racemase activity"/>
    <property type="evidence" value="ECO:0007669"/>
    <property type="project" value="InterPro"/>
</dbReference>
<dbReference type="InterPro" id="IPR048520">
    <property type="entry name" value="LarA_C"/>
</dbReference>
<evidence type="ECO:0000313" key="3">
    <source>
        <dbReference type="EMBL" id="KKM84452.1"/>
    </source>
</evidence>
<dbReference type="PANTHER" id="PTHR33171:SF17">
    <property type="entry name" value="LARA-LIKE N-TERMINAL DOMAIN-CONTAINING PROTEIN"/>
    <property type="match status" value="1"/>
</dbReference>
<gene>
    <name evidence="3" type="ORF">LCGC14_1298960</name>
</gene>
<proteinExistence type="predicted"/>
<sequence>MKTIVKVDYGKKGLEIKLNPAWNVTVLCPVEQKKLLNPVGEIQKVIKNPAGSDSLKKIVENKRNLKKICIVVSDATRPLPSYLILEGLIKELNSYGIKDNQISILIATGLHRPSQEDEIERIIGRSLRNRLKVINHVATDKNSMRFIGTTSNKSPIFINKNYCESELKILCGYVEPHFFFGFSGGRKSISPGIAGIETIQASHSANHIASPNSRFGIYKNNPLHRHATEIAKKISPDFTVNVCINAKHQITVVAAGDLEKVHEHLVNFQLKKIFKGISEPYDIVVCGNGGYPLDMNLYQAVKSMAIGEIAVTNGGTIISVNECADGIGGEKFRELIFSGMDPKALCNKILNSEIV</sequence>
<dbReference type="Pfam" id="PF21113">
    <property type="entry name" value="LarA_C"/>
    <property type="match status" value="1"/>
</dbReference>